<evidence type="ECO:0000259" key="1">
    <source>
        <dbReference type="Pfam" id="PF13439"/>
    </source>
</evidence>
<dbReference type="Pfam" id="PF13439">
    <property type="entry name" value="Glyco_transf_4"/>
    <property type="match status" value="1"/>
</dbReference>
<evidence type="ECO:0000313" key="2">
    <source>
        <dbReference type="EMBL" id="MFC3266520.1"/>
    </source>
</evidence>
<dbReference type="RefSeq" id="WP_376832561.1">
    <property type="nucleotide sequence ID" value="NZ_JBHLWR010000006.1"/>
</dbReference>
<keyword evidence="2" id="KW-0808">Transferase</keyword>
<name>A0ABV7LF43_9HYPH</name>
<dbReference type="Proteomes" id="UP001595536">
    <property type="component" value="Unassembled WGS sequence"/>
</dbReference>
<feature type="domain" description="Glycosyltransferase subfamily 4-like N-terminal" evidence="1">
    <location>
        <begin position="8"/>
        <end position="170"/>
    </location>
</feature>
<keyword evidence="3" id="KW-1185">Reference proteome</keyword>
<evidence type="ECO:0000313" key="3">
    <source>
        <dbReference type="Proteomes" id="UP001595536"/>
    </source>
</evidence>
<keyword evidence="2" id="KW-0328">Glycosyltransferase</keyword>
<dbReference type="Gene3D" id="3.40.50.2000">
    <property type="entry name" value="Glycogen Phosphorylase B"/>
    <property type="match status" value="2"/>
</dbReference>
<reference evidence="3" key="1">
    <citation type="journal article" date="2019" name="Int. J. Syst. Evol. Microbiol.">
        <title>The Global Catalogue of Microorganisms (GCM) 10K type strain sequencing project: providing services to taxonomists for standard genome sequencing and annotation.</title>
        <authorList>
            <consortium name="The Broad Institute Genomics Platform"/>
            <consortium name="The Broad Institute Genome Sequencing Center for Infectious Disease"/>
            <person name="Wu L."/>
            <person name="Ma J."/>
        </authorList>
    </citation>
    <scope>NUCLEOTIDE SEQUENCE [LARGE SCALE GENOMIC DNA]</scope>
    <source>
        <strain evidence="3">CCM 7941</strain>
    </source>
</reference>
<organism evidence="2 3">
    <name type="scientific">Camelimonas abortus</name>
    <dbReference type="NCBI Taxonomy" id="1017184"/>
    <lineage>
        <taxon>Bacteria</taxon>
        <taxon>Pseudomonadati</taxon>
        <taxon>Pseudomonadota</taxon>
        <taxon>Alphaproteobacteria</taxon>
        <taxon>Hyphomicrobiales</taxon>
        <taxon>Chelatococcaceae</taxon>
        <taxon>Camelimonas</taxon>
    </lineage>
</organism>
<dbReference type="SUPFAM" id="SSF53756">
    <property type="entry name" value="UDP-Glycosyltransferase/glycogen phosphorylase"/>
    <property type="match status" value="1"/>
</dbReference>
<dbReference type="EMBL" id="JBHRUV010000045">
    <property type="protein sequence ID" value="MFC3266520.1"/>
    <property type="molecule type" value="Genomic_DNA"/>
</dbReference>
<sequence>MMSADTTGGGWNAALQLAAGLAGEGFDVALALLGPPPAPARRAALEAAGLRAIAVHDVAARYARCFGDMQAAGQAVSRVVNVTGADAALLHHPGLAAFGPFSAPVIVTPDSRDVIVASRSALVNGLEWRARLLRAGYQAAAATVAPTQADAGDIIATHRLRMPPRVIRRGWSAVAPATPGVDIPEYVLAIHADADGRENIAVLNEAAFLCATPVMLAGARAGALPAAGHLWALGELPPGQLQRWLAGASLFVSAATGDTDGEAVWRAADAGRPLVLADAPDYRELWDGAAVFTPPGDAVALGRALNALMADADGRRRLGAAARDRAATLAAGTCIREWAEFIRHVATVSGARRAA</sequence>
<comment type="caution">
    <text evidence="2">The sequence shown here is derived from an EMBL/GenBank/DDBJ whole genome shotgun (WGS) entry which is preliminary data.</text>
</comment>
<proteinExistence type="predicted"/>
<gene>
    <name evidence="2" type="ORF">ACFOEX_09155</name>
</gene>
<dbReference type="InterPro" id="IPR028098">
    <property type="entry name" value="Glyco_trans_4-like_N"/>
</dbReference>
<dbReference type="GO" id="GO:0016757">
    <property type="term" value="F:glycosyltransferase activity"/>
    <property type="evidence" value="ECO:0007669"/>
    <property type="project" value="UniProtKB-KW"/>
</dbReference>
<accession>A0ABV7LF43</accession>
<dbReference type="EC" id="2.4.-.-" evidence="2"/>
<protein>
    <submittedName>
        <fullName evidence="2">Glycosyltransferase</fullName>
        <ecNumber evidence="2">2.4.-.-</ecNumber>
    </submittedName>
</protein>